<dbReference type="Gene3D" id="3.40.50.300">
    <property type="entry name" value="P-loop containing nucleotide triphosphate hydrolases"/>
    <property type="match status" value="2"/>
</dbReference>
<name>A0ABW9F3V7_9FIRM</name>
<feature type="coiled-coil region" evidence="1">
    <location>
        <begin position="194"/>
        <end position="292"/>
    </location>
</feature>
<dbReference type="Proteomes" id="UP001629536">
    <property type="component" value="Unassembled WGS sequence"/>
</dbReference>
<evidence type="ECO:0000313" key="5">
    <source>
        <dbReference type="Proteomes" id="UP001629536"/>
    </source>
</evidence>
<feature type="coiled-coil region" evidence="1">
    <location>
        <begin position="335"/>
        <end position="362"/>
    </location>
</feature>
<keyword evidence="2" id="KW-0812">Transmembrane</keyword>
<organism evidence="4 5">
    <name type="scientific">Helcococcus bovis</name>
    <dbReference type="NCBI Taxonomy" id="3153252"/>
    <lineage>
        <taxon>Bacteria</taxon>
        <taxon>Bacillati</taxon>
        <taxon>Bacillota</taxon>
        <taxon>Tissierellia</taxon>
        <taxon>Tissierellales</taxon>
        <taxon>Peptoniphilaceae</taxon>
        <taxon>Helcococcus</taxon>
    </lineage>
</organism>
<gene>
    <name evidence="4" type="ORF">ABGF40_00450</name>
</gene>
<keyword evidence="2" id="KW-0472">Membrane</keyword>
<dbReference type="EMBL" id="JBFNFH010000001">
    <property type="protein sequence ID" value="MFM1524139.1"/>
    <property type="molecule type" value="Genomic_DNA"/>
</dbReference>
<dbReference type="InterPro" id="IPR038729">
    <property type="entry name" value="Rad50/SbcC_AAA"/>
</dbReference>
<dbReference type="InterPro" id="IPR027417">
    <property type="entry name" value="P-loop_NTPase"/>
</dbReference>
<sequence length="598" mass="70248">MIKEIYINSFGKFNNFSLKLDNGINIIYGKNESGKTTILNFILMILYGTNSKSNNISQNIRKKYTPWNNAKMQGFLVLQKNNIDYKIERTFNQSNSTDIVDVYEVNTGKKINISNPKEPGKYFFNLDYESFKKTLFISSESTVISNDGKKDEITRKLINLVSTGEEDISYKSAIDILEKKIEEYQSKSGQKGKIVDLKNEIVNIKTELEAAKIDEKDKIDLLNNIEKLNDEQSNISKEIEYLNNLIILKNEKNKILDEIKNIEKDRSEQFEINSLYSNLDNKKIEYNTLKEKKLIDIIPIVFMVFSIILSVYNKFFLILFFAAFSYGIYSYINNKNKTKIKLNEIKNEINIIKNNIDKKNILLNDKNDEIFFMSKAIDEINSQLDLSNYKYFDISYYTLDKLKNKKHKIENESIKLNTISKEKYSGKRNLSTILEDLNLKNSHLKSLEKNYNLLIQTKEFLNNSFEELGIDFSKKLNKISSKYIMKITNNRYSHLYISNNFNISILDDKTKKLKEWKYLSSGTIDQIYLALRLSIIELIVENYDEKILLLDDIFIRYDENRILYSFDLITNSNFSQILFFTSKLYENIDVKNFNFIDI</sequence>
<feature type="coiled-coil region" evidence="1">
    <location>
        <begin position="399"/>
        <end position="464"/>
    </location>
</feature>
<protein>
    <submittedName>
        <fullName evidence="4">AAA family ATPase</fullName>
    </submittedName>
</protein>
<keyword evidence="5" id="KW-1185">Reference proteome</keyword>
<evidence type="ECO:0000256" key="2">
    <source>
        <dbReference type="SAM" id="Phobius"/>
    </source>
</evidence>
<evidence type="ECO:0000256" key="1">
    <source>
        <dbReference type="SAM" id="Coils"/>
    </source>
</evidence>
<keyword evidence="2" id="KW-1133">Transmembrane helix</keyword>
<keyword evidence="1" id="KW-0175">Coiled coil</keyword>
<dbReference type="SUPFAM" id="SSF52540">
    <property type="entry name" value="P-loop containing nucleoside triphosphate hydrolases"/>
    <property type="match status" value="2"/>
</dbReference>
<evidence type="ECO:0000313" key="4">
    <source>
        <dbReference type="EMBL" id="MFM1524139.1"/>
    </source>
</evidence>
<dbReference type="RefSeq" id="WP_408126072.1">
    <property type="nucleotide sequence ID" value="NZ_JBFNFH010000001.1"/>
</dbReference>
<accession>A0ABW9F3V7</accession>
<reference evidence="4 5" key="1">
    <citation type="journal article" date="2024" name="Front. Microbiol.">
        <title>Pangenomic and biochemical analyses of Helcococcus ovis reveal widespread tetracycline resistance and a novel bacterial species, Helcococcus bovis.</title>
        <authorList>
            <person name="Cunha F."/>
            <person name="Zhai Y."/>
            <person name="Casaro S."/>
            <person name="Jones K.L."/>
            <person name="Hernandez M."/>
            <person name="Bisinotto R.S."/>
            <person name="Kariyawasam S."/>
            <person name="Brown M.B."/>
            <person name="Phillips A."/>
            <person name="Jeong K.C."/>
            <person name="Galvao K.N."/>
        </authorList>
    </citation>
    <scope>NUCLEOTIDE SEQUENCE [LARGE SCALE GENOMIC DNA]</scope>
    <source>
        <strain evidence="4 5">KG197</strain>
    </source>
</reference>
<dbReference type="PANTHER" id="PTHR41259">
    <property type="entry name" value="DOUBLE-STRAND BREAK REPAIR RAD50 ATPASE, PUTATIVE-RELATED"/>
    <property type="match status" value="1"/>
</dbReference>
<feature type="transmembrane region" description="Helical" evidence="2">
    <location>
        <begin position="315"/>
        <end position="332"/>
    </location>
</feature>
<proteinExistence type="predicted"/>
<feature type="domain" description="Rad50/SbcC-type AAA" evidence="3">
    <location>
        <begin position="5"/>
        <end position="265"/>
    </location>
</feature>
<evidence type="ECO:0000259" key="3">
    <source>
        <dbReference type="Pfam" id="PF13476"/>
    </source>
</evidence>
<dbReference type="PANTHER" id="PTHR41259:SF1">
    <property type="entry name" value="DOUBLE-STRAND BREAK REPAIR RAD50 ATPASE, PUTATIVE-RELATED"/>
    <property type="match status" value="1"/>
</dbReference>
<comment type="caution">
    <text evidence="4">The sequence shown here is derived from an EMBL/GenBank/DDBJ whole genome shotgun (WGS) entry which is preliminary data.</text>
</comment>
<dbReference type="Pfam" id="PF13476">
    <property type="entry name" value="AAA_23"/>
    <property type="match status" value="1"/>
</dbReference>